<accession>A0A399J669</accession>
<gene>
    <name evidence="2" type="ORF">DWB68_15360</name>
</gene>
<dbReference type="Pfam" id="PF03883">
    <property type="entry name" value="H2O2_YaaD"/>
    <property type="match status" value="1"/>
</dbReference>
<proteinExistence type="predicted"/>
<dbReference type="Proteomes" id="UP000265419">
    <property type="component" value="Unassembled WGS sequence"/>
</dbReference>
<feature type="region of interest" description="Disordered" evidence="1">
    <location>
        <begin position="1"/>
        <end position="25"/>
    </location>
</feature>
<sequence>MLILLPPSEGKNRPESGAPYSPEALSFPELGEAREQTLAALADVSASPEAMSALGVGASLEPEVRANVTAASRPAAPAHSVYSGVLYDALGYSSLTAAQRAKADSSVVVVSALWGAVGFGDPIPSYRLSMGVGLPELGKLASWWKPRLTPALNARAEGELVVDCRSSTYAAAYKAPVGSTVTVDVVQIRGNARKVVSHFAKHTRGEIARLLLATRGTGPRTPQALLELVRERWPLSELESATKTKAARLVVVLPEDHAFTARA</sequence>
<dbReference type="GO" id="GO:0033194">
    <property type="term" value="P:response to hydroperoxide"/>
    <property type="evidence" value="ECO:0007669"/>
    <property type="project" value="TreeGrafter"/>
</dbReference>
<dbReference type="PANTHER" id="PTHR30283:SF4">
    <property type="entry name" value="PEROXIDE STRESS RESISTANCE PROTEIN YAAA"/>
    <property type="match status" value="1"/>
</dbReference>
<evidence type="ECO:0000313" key="2">
    <source>
        <dbReference type="EMBL" id="RII40915.1"/>
    </source>
</evidence>
<comment type="caution">
    <text evidence="2">The sequence shown here is derived from an EMBL/GenBank/DDBJ whole genome shotgun (WGS) entry which is preliminary data.</text>
</comment>
<dbReference type="AlphaFoldDB" id="A0A399J669"/>
<dbReference type="GO" id="GO:0005829">
    <property type="term" value="C:cytosol"/>
    <property type="evidence" value="ECO:0007669"/>
    <property type="project" value="TreeGrafter"/>
</dbReference>
<organism evidence="2 3">
    <name type="scientific">Galactobacter valiniphilus</name>
    <dbReference type="NCBI Taxonomy" id="2676122"/>
    <lineage>
        <taxon>Bacteria</taxon>
        <taxon>Bacillati</taxon>
        <taxon>Actinomycetota</taxon>
        <taxon>Actinomycetes</taxon>
        <taxon>Micrococcales</taxon>
        <taxon>Micrococcaceae</taxon>
        <taxon>Galactobacter</taxon>
    </lineage>
</organism>
<reference evidence="2 3" key="1">
    <citation type="submission" date="2018-07" db="EMBL/GenBank/DDBJ databases">
        <title>Arthrobacter sp. nov., isolated from raw cow's milk with high bacterial count.</title>
        <authorList>
            <person name="Hahne J."/>
            <person name="Isele D."/>
            <person name="Lipski A."/>
        </authorList>
    </citation>
    <scope>NUCLEOTIDE SEQUENCE [LARGE SCALE GENOMIC DNA]</scope>
    <source>
        <strain evidence="2 3">JZ R-35</strain>
    </source>
</reference>
<dbReference type="InterPro" id="IPR005583">
    <property type="entry name" value="YaaA"/>
</dbReference>
<dbReference type="EMBL" id="QQXK01000047">
    <property type="protein sequence ID" value="RII40915.1"/>
    <property type="molecule type" value="Genomic_DNA"/>
</dbReference>
<dbReference type="PANTHER" id="PTHR30283">
    <property type="entry name" value="PEROXIDE STRESS RESPONSE PROTEIN YAAA"/>
    <property type="match status" value="1"/>
</dbReference>
<evidence type="ECO:0000313" key="3">
    <source>
        <dbReference type="Proteomes" id="UP000265419"/>
    </source>
</evidence>
<name>A0A399J669_9MICC</name>
<dbReference type="RefSeq" id="WP_119425997.1">
    <property type="nucleotide sequence ID" value="NZ_QQXK01000047.1"/>
</dbReference>
<keyword evidence="3" id="KW-1185">Reference proteome</keyword>
<protein>
    <submittedName>
        <fullName evidence="2">Peroxide stress protein YaaA</fullName>
    </submittedName>
</protein>
<evidence type="ECO:0000256" key="1">
    <source>
        <dbReference type="SAM" id="MobiDB-lite"/>
    </source>
</evidence>